<dbReference type="AlphaFoldDB" id="A0ABD3EQK7"/>
<accession>A0ABD3EQK7</accession>
<proteinExistence type="inferred from homology"/>
<dbReference type="PANTHER" id="PTHR31954">
    <property type="entry name" value="CILIA- AND FLAGELLA-ASSOCIATED PROTEIN 157"/>
    <property type="match status" value="1"/>
</dbReference>
<sequence>MDLVTDNGVSVEGDSPRGENVGGKAPLTHSILSKAVLDAISATDSKLAFDMMLVNEHLKSQDAANHSLKEEVSFLKQTLAKQTKEQSEMFHYFHDKTDEHMARIAELETLLVEAQEEKEKVLVSSQESLMNEKSERAAEQTKAQDELAAVKEELRLVHAFAAAKREMEAYIRTLETKIDAQRAVFQTKMQDLERNNLLEQARTKQELLGRMQAAKAELMLRTNDQVASSTQRTLLENEHFTQELAFQSRETEKLIERLDESQQELAKLRAQNKVLESNEQLMAKKNRYYQKILAKLQTKTPDSDSIVHLQIRSPNENNEEDRKVTFSLPEHASGSGFEDEKRLEVERQLQRALEWLRVFQRERQFMLAQQDEVIQFLYRSLDEAAEARKGSMDKMATDTEDTGIFNKRVEELIQLAPATTTMDAFGRRVLVARPALDELSSEDAHEVLLFLLEKLHLYQVRIAAVYPNGSQSSGLSATSPVKQMLERQLGVELPPITNTSPSPSSIRQKRGVFSHVAAAVDAGNTEWLKSKAVVHPQPQPLNPQLLAMATNQFNFTGQTQKSPVKRRYQHSSIGKNPVVSPPRRMQTQIQPLIPWSKSEELMPWANTASAASITNWDPSNTS</sequence>
<gene>
    <name evidence="9" type="ORF">V7S43_018394</name>
</gene>
<dbReference type="EMBL" id="JBIMZQ010000075">
    <property type="protein sequence ID" value="KAL3656730.1"/>
    <property type="molecule type" value="Genomic_DNA"/>
</dbReference>
<keyword evidence="10" id="KW-1185">Reference proteome</keyword>
<evidence type="ECO:0000256" key="1">
    <source>
        <dbReference type="ARBA" id="ARBA00004138"/>
    </source>
</evidence>
<feature type="region of interest" description="Disordered" evidence="8">
    <location>
        <begin position="1"/>
        <end position="24"/>
    </location>
</feature>
<dbReference type="Proteomes" id="UP001632037">
    <property type="component" value="Unassembled WGS sequence"/>
</dbReference>
<evidence type="ECO:0000256" key="6">
    <source>
        <dbReference type="ARBA" id="ARBA00023273"/>
    </source>
</evidence>
<feature type="coiled-coil region" evidence="7">
    <location>
        <begin position="244"/>
        <end position="278"/>
    </location>
</feature>
<dbReference type="PANTHER" id="PTHR31954:SF1">
    <property type="entry name" value="CILIA- AND FLAGELLA-ASSOCIATED PROTEIN 157"/>
    <property type="match status" value="1"/>
</dbReference>
<reference evidence="9 10" key="1">
    <citation type="submission" date="2024-09" db="EMBL/GenBank/DDBJ databases">
        <title>Genome sequencing and assembly of Phytophthora oleae, isolate VK10A, causative agent of rot of olive drupes.</title>
        <authorList>
            <person name="Conti Taguali S."/>
            <person name="Riolo M."/>
            <person name="La Spada F."/>
            <person name="Cacciola S.O."/>
            <person name="Dionisio G."/>
        </authorList>
    </citation>
    <scope>NUCLEOTIDE SEQUENCE [LARGE SCALE GENOMIC DNA]</scope>
    <source>
        <strain evidence="9 10">VK10A</strain>
    </source>
</reference>
<keyword evidence="6" id="KW-0966">Cell projection</keyword>
<organism evidence="9 10">
    <name type="scientific">Phytophthora oleae</name>
    <dbReference type="NCBI Taxonomy" id="2107226"/>
    <lineage>
        <taxon>Eukaryota</taxon>
        <taxon>Sar</taxon>
        <taxon>Stramenopiles</taxon>
        <taxon>Oomycota</taxon>
        <taxon>Peronosporomycetes</taxon>
        <taxon>Peronosporales</taxon>
        <taxon>Peronosporaceae</taxon>
        <taxon>Phytophthora</taxon>
    </lineage>
</organism>
<feature type="coiled-coil region" evidence="7">
    <location>
        <begin position="65"/>
        <end position="124"/>
    </location>
</feature>
<comment type="similarity">
    <text evidence="2">Belongs to the CFAP157 family.</text>
</comment>
<evidence type="ECO:0000256" key="7">
    <source>
        <dbReference type="SAM" id="Coils"/>
    </source>
</evidence>
<evidence type="ECO:0000313" key="10">
    <source>
        <dbReference type="Proteomes" id="UP001632037"/>
    </source>
</evidence>
<evidence type="ECO:0000256" key="3">
    <source>
        <dbReference type="ARBA" id="ARBA00014087"/>
    </source>
</evidence>
<evidence type="ECO:0000256" key="2">
    <source>
        <dbReference type="ARBA" id="ARBA00010841"/>
    </source>
</evidence>
<keyword evidence="4 7" id="KW-0175">Coiled coil</keyword>
<name>A0ABD3EQK7_9STRA</name>
<keyword evidence="5" id="KW-0969">Cilium</keyword>
<evidence type="ECO:0000256" key="4">
    <source>
        <dbReference type="ARBA" id="ARBA00023054"/>
    </source>
</evidence>
<comment type="caution">
    <text evidence="9">The sequence shown here is derived from an EMBL/GenBank/DDBJ whole genome shotgun (WGS) entry which is preliminary data.</text>
</comment>
<comment type="subcellular location">
    <subcellularLocation>
        <location evidence="1">Cell projection</location>
        <location evidence="1">Cilium</location>
    </subcellularLocation>
</comment>
<dbReference type="GO" id="GO:0005929">
    <property type="term" value="C:cilium"/>
    <property type="evidence" value="ECO:0007669"/>
    <property type="project" value="UniProtKB-SubCell"/>
</dbReference>
<feature type="region of interest" description="Disordered" evidence="8">
    <location>
        <begin position="558"/>
        <end position="584"/>
    </location>
</feature>
<evidence type="ECO:0000256" key="5">
    <source>
        <dbReference type="ARBA" id="ARBA00023069"/>
    </source>
</evidence>
<evidence type="ECO:0000256" key="8">
    <source>
        <dbReference type="SAM" id="MobiDB-lite"/>
    </source>
</evidence>
<dbReference type="InterPro" id="IPR038844">
    <property type="entry name" value="CFAP157"/>
</dbReference>
<evidence type="ECO:0000313" key="9">
    <source>
        <dbReference type="EMBL" id="KAL3656730.1"/>
    </source>
</evidence>
<protein>
    <recommendedName>
        <fullName evidence="3">Cilia- and flagella-associated protein 157</fullName>
    </recommendedName>
</protein>